<dbReference type="Proteomes" id="UP000015105">
    <property type="component" value="Chromosome 1D"/>
</dbReference>
<keyword evidence="1" id="KW-0677">Repeat</keyword>
<keyword evidence="2" id="KW-0238">DNA-binding</keyword>
<dbReference type="GO" id="GO:0000785">
    <property type="term" value="C:chromatin"/>
    <property type="evidence" value="ECO:0007669"/>
    <property type="project" value="InterPro"/>
</dbReference>
<evidence type="ECO:0000256" key="3">
    <source>
        <dbReference type="SAM" id="MobiDB-lite"/>
    </source>
</evidence>
<name>A0A453A630_AEGTS</name>
<evidence type="ECO:0000256" key="2">
    <source>
        <dbReference type="ARBA" id="ARBA00023125"/>
    </source>
</evidence>
<dbReference type="AlphaFoldDB" id="A0A453A630"/>
<evidence type="ECO:0000313" key="5">
    <source>
        <dbReference type="Proteomes" id="UP000015105"/>
    </source>
</evidence>
<feature type="region of interest" description="Disordered" evidence="3">
    <location>
        <begin position="1"/>
        <end position="102"/>
    </location>
</feature>
<accession>A0A453A630</accession>
<dbReference type="PRINTS" id="PR00929">
    <property type="entry name" value="ATHOOK"/>
</dbReference>
<reference evidence="5" key="1">
    <citation type="journal article" date="2014" name="Science">
        <title>Ancient hybridizations among the ancestral genomes of bread wheat.</title>
        <authorList>
            <consortium name="International Wheat Genome Sequencing Consortium,"/>
            <person name="Marcussen T."/>
            <person name="Sandve S.R."/>
            <person name="Heier L."/>
            <person name="Spannagl M."/>
            <person name="Pfeifer M."/>
            <person name="Jakobsen K.S."/>
            <person name="Wulff B.B."/>
            <person name="Steuernagel B."/>
            <person name="Mayer K.F."/>
            <person name="Olsen O.A."/>
        </authorList>
    </citation>
    <scope>NUCLEOTIDE SEQUENCE [LARGE SCALE GENOMIC DNA]</scope>
    <source>
        <strain evidence="5">cv. AL8/78</strain>
    </source>
</reference>
<reference evidence="4" key="3">
    <citation type="journal article" date="2017" name="Nature">
        <title>Genome sequence of the progenitor of the wheat D genome Aegilops tauschii.</title>
        <authorList>
            <person name="Luo M.C."/>
            <person name="Gu Y.Q."/>
            <person name="Puiu D."/>
            <person name="Wang H."/>
            <person name="Twardziok S.O."/>
            <person name="Deal K.R."/>
            <person name="Huo N."/>
            <person name="Zhu T."/>
            <person name="Wang L."/>
            <person name="Wang Y."/>
            <person name="McGuire P.E."/>
            <person name="Liu S."/>
            <person name="Long H."/>
            <person name="Ramasamy R.K."/>
            <person name="Rodriguez J.C."/>
            <person name="Van S.L."/>
            <person name="Yuan L."/>
            <person name="Wang Z."/>
            <person name="Xia Z."/>
            <person name="Xiao L."/>
            <person name="Anderson O.D."/>
            <person name="Ouyang S."/>
            <person name="Liang Y."/>
            <person name="Zimin A.V."/>
            <person name="Pertea G."/>
            <person name="Qi P."/>
            <person name="Bennetzen J.L."/>
            <person name="Dai X."/>
            <person name="Dawson M.W."/>
            <person name="Muller H.G."/>
            <person name="Kugler K."/>
            <person name="Rivarola-Duarte L."/>
            <person name="Spannagl M."/>
            <person name="Mayer K.F.X."/>
            <person name="Lu F.H."/>
            <person name="Bevan M.W."/>
            <person name="Leroy P."/>
            <person name="Li P."/>
            <person name="You F.M."/>
            <person name="Sun Q."/>
            <person name="Liu Z."/>
            <person name="Lyons E."/>
            <person name="Wicker T."/>
            <person name="Salzberg S.L."/>
            <person name="Devos K.M."/>
            <person name="Dvorak J."/>
        </authorList>
    </citation>
    <scope>NUCLEOTIDE SEQUENCE [LARGE SCALE GENOMIC DNA]</scope>
    <source>
        <strain evidence="4">cv. AL8/78</strain>
    </source>
</reference>
<protein>
    <submittedName>
        <fullName evidence="4">Uncharacterized protein</fullName>
    </submittedName>
</protein>
<dbReference type="Pfam" id="PF02178">
    <property type="entry name" value="AT_hook"/>
    <property type="match status" value="3"/>
</dbReference>
<dbReference type="GO" id="GO:0006355">
    <property type="term" value="P:regulation of DNA-templated transcription"/>
    <property type="evidence" value="ECO:0007669"/>
    <property type="project" value="InterPro"/>
</dbReference>
<evidence type="ECO:0000256" key="1">
    <source>
        <dbReference type="ARBA" id="ARBA00022737"/>
    </source>
</evidence>
<reference evidence="4" key="4">
    <citation type="submission" date="2019-03" db="UniProtKB">
        <authorList>
            <consortium name="EnsemblPlants"/>
        </authorList>
    </citation>
    <scope>IDENTIFICATION</scope>
</reference>
<dbReference type="GO" id="GO:0005634">
    <property type="term" value="C:nucleus"/>
    <property type="evidence" value="ECO:0007669"/>
    <property type="project" value="InterPro"/>
</dbReference>
<organism evidence="4 5">
    <name type="scientific">Aegilops tauschii subsp. strangulata</name>
    <name type="common">Goatgrass</name>
    <dbReference type="NCBI Taxonomy" id="200361"/>
    <lineage>
        <taxon>Eukaryota</taxon>
        <taxon>Viridiplantae</taxon>
        <taxon>Streptophyta</taxon>
        <taxon>Embryophyta</taxon>
        <taxon>Tracheophyta</taxon>
        <taxon>Spermatophyta</taxon>
        <taxon>Magnoliopsida</taxon>
        <taxon>Liliopsida</taxon>
        <taxon>Poales</taxon>
        <taxon>Poaceae</taxon>
        <taxon>BOP clade</taxon>
        <taxon>Pooideae</taxon>
        <taxon>Triticodae</taxon>
        <taxon>Triticeae</taxon>
        <taxon>Triticinae</taxon>
        <taxon>Aegilops</taxon>
    </lineage>
</organism>
<reference evidence="4" key="5">
    <citation type="journal article" date="2021" name="G3 (Bethesda)">
        <title>Aegilops tauschii genome assembly Aet v5.0 features greater sequence contiguity and improved annotation.</title>
        <authorList>
            <person name="Wang L."/>
            <person name="Zhu T."/>
            <person name="Rodriguez J.C."/>
            <person name="Deal K.R."/>
            <person name="Dubcovsky J."/>
            <person name="McGuire P.E."/>
            <person name="Lux T."/>
            <person name="Spannagl M."/>
            <person name="Mayer K.F.X."/>
            <person name="Baldrich P."/>
            <person name="Meyers B.C."/>
            <person name="Huo N."/>
            <person name="Gu Y.Q."/>
            <person name="Zhou H."/>
            <person name="Devos K.M."/>
            <person name="Bennetzen J.L."/>
            <person name="Unver T."/>
            <person name="Budak H."/>
            <person name="Gulick P.J."/>
            <person name="Galiba G."/>
            <person name="Kalapos B."/>
            <person name="Nelson D.R."/>
            <person name="Li P."/>
            <person name="You F.M."/>
            <person name="Luo M.C."/>
            <person name="Dvorak J."/>
        </authorList>
    </citation>
    <scope>NUCLEOTIDE SEQUENCE [LARGE SCALE GENOMIC DNA]</scope>
    <source>
        <strain evidence="4">cv. AL8/78</strain>
    </source>
</reference>
<dbReference type="InterPro" id="IPR000116">
    <property type="entry name" value="HMGA"/>
</dbReference>
<dbReference type="SMART" id="SM00384">
    <property type="entry name" value="AT_hook"/>
    <property type="match status" value="3"/>
</dbReference>
<dbReference type="InterPro" id="IPR017956">
    <property type="entry name" value="AT_hook_DNA-bd_motif"/>
</dbReference>
<proteinExistence type="predicted"/>
<sequence length="121" mass="12470">DVGGQERRASVGMSAETGDATPAPETGDAAASTVMKRGRGRPRKAGIKRGVCGEAGDAATGGTSASKRGRGRPRKEERRDGAVSGMERGRGRPRKEKAEEEAGMDMLAAAAAAMLAESGWR</sequence>
<dbReference type="Gramene" id="AET1Gv21050600.13">
    <property type="protein sequence ID" value="AET1Gv21050600.13"/>
    <property type="gene ID" value="AET1Gv21050600"/>
</dbReference>
<dbReference type="EnsemblPlants" id="AET1Gv21050600.13">
    <property type="protein sequence ID" value="AET1Gv21050600.13"/>
    <property type="gene ID" value="AET1Gv21050600"/>
</dbReference>
<dbReference type="PRINTS" id="PR00930">
    <property type="entry name" value="HIGHMOBLTYIY"/>
</dbReference>
<reference evidence="5" key="2">
    <citation type="journal article" date="2017" name="Nat. Plants">
        <title>The Aegilops tauschii genome reveals multiple impacts of transposons.</title>
        <authorList>
            <person name="Zhao G."/>
            <person name="Zou C."/>
            <person name="Li K."/>
            <person name="Wang K."/>
            <person name="Li T."/>
            <person name="Gao L."/>
            <person name="Zhang X."/>
            <person name="Wang H."/>
            <person name="Yang Z."/>
            <person name="Liu X."/>
            <person name="Jiang W."/>
            <person name="Mao L."/>
            <person name="Kong X."/>
            <person name="Jiao Y."/>
            <person name="Jia J."/>
        </authorList>
    </citation>
    <scope>NUCLEOTIDE SEQUENCE [LARGE SCALE GENOMIC DNA]</scope>
    <source>
        <strain evidence="5">cv. AL8/78</strain>
    </source>
</reference>
<keyword evidence="5" id="KW-1185">Reference proteome</keyword>
<feature type="compositionally biased region" description="Basic residues" evidence="3">
    <location>
        <begin position="36"/>
        <end position="47"/>
    </location>
</feature>
<feature type="compositionally biased region" description="Low complexity" evidence="3">
    <location>
        <begin position="54"/>
        <end position="66"/>
    </location>
</feature>
<dbReference type="GO" id="GO:0003677">
    <property type="term" value="F:DNA binding"/>
    <property type="evidence" value="ECO:0007669"/>
    <property type="project" value="UniProtKB-KW"/>
</dbReference>
<evidence type="ECO:0000313" key="4">
    <source>
        <dbReference type="EnsemblPlants" id="AET1Gv21050600.13"/>
    </source>
</evidence>